<sequence length="161" mass="18752">IYDRFIRFIPMEEINVEYLDMNDAKDNIRTWQLIQTNPKTRLKAYFRFANKDAETFVKTINSCLSSTSTIEWRQHASQRSLGMSRNSEPAFSVETSSSSQRISSSRSCHALLPGNSRSLNRKSSHRRRSPSPIWKRRTTPVRKQAVTMHRREKPITNSTDC</sequence>
<gene>
    <name evidence="2" type="ORF">XAT740_LOCUS41903</name>
</gene>
<name>A0A815W0T4_ADIRI</name>
<evidence type="ECO:0000313" key="3">
    <source>
        <dbReference type="Proteomes" id="UP000663828"/>
    </source>
</evidence>
<accession>A0A815W0T4</accession>
<keyword evidence="3" id="KW-1185">Reference proteome</keyword>
<reference evidence="2" key="1">
    <citation type="submission" date="2021-02" db="EMBL/GenBank/DDBJ databases">
        <authorList>
            <person name="Nowell W R."/>
        </authorList>
    </citation>
    <scope>NUCLEOTIDE SEQUENCE</scope>
</reference>
<protein>
    <submittedName>
        <fullName evidence="2">Uncharacterized protein</fullName>
    </submittedName>
</protein>
<proteinExistence type="predicted"/>
<comment type="caution">
    <text evidence="2">The sequence shown here is derived from an EMBL/GenBank/DDBJ whole genome shotgun (WGS) entry which is preliminary data.</text>
</comment>
<feature type="compositionally biased region" description="Basic residues" evidence="1">
    <location>
        <begin position="119"/>
        <end position="140"/>
    </location>
</feature>
<organism evidence="2 3">
    <name type="scientific">Adineta ricciae</name>
    <name type="common">Rotifer</name>
    <dbReference type="NCBI Taxonomy" id="249248"/>
    <lineage>
        <taxon>Eukaryota</taxon>
        <taxon>Metazoa</taxon>
        <taxon>Spiralia</taxon>
        <taxon>Gnathifera</taxon>
        <taxon>Rotifera</taxon>
        <taxon>Eurotatoria</taxon>
        <taxon>Bdelloidea</taxon>
        <taxon>Adinetida</taxon>
        <taxon>Adinetidae</taxon>
        <taxon>Adineta</taxon>
    </lineage>
</organism>
<feature type="non-terminal residue" evidence="2">
    <location>
        <position position="1"/>
    </location>
</feature>
<feature type="region of interest" description="Disordered" evidence="1">
    <location>
        <begin position="76"/>
        <end position="161"/>
    </location>
</feature>
<evidence type="ECO:0000313" key="2">
    <source>
        <dbReference type="EMBL" id="CAF1537143.1"/>
    </source>
</evidence>
<dbReference type="AlphaFoldDB" id="A0A815W0T4"/>
<evidence type="ECO:0000256" key="1">
    <source>
        <dbReference type="SAM" id="MobiDB-lite"/>
    </source>
</evidence>
<dbReference type="Proteomes" id="UP000663828">
    <property type="component" value="Unassembled WGS sequence"/>
</dbReference>
<feature type="compositionally biased region" description="Polar residues" evidence="1">
    <location>
        <begin position="76"/>
        <end position="95"/>
    </location>
</feature>
<dbReference type="EMBL" id="CAJNOR010004955">
    <property type="protein sequence ID" value="CAF1537143.1"/>
    <property type="molecule type" value="Genomic_DNA"/>
</dbReference>
<feature type="compositionally biased region" description="Low complexity" evidence="1">
    <location>
        <begin position="96"/>
        <end position="107"/>
    </location>
</feature>